<gene>
    <name evidence="7" type="ORF">F6V25_08670</name>
</gene>
<evidence type="ECO:0000256" key="1">
    <source>
        <dbReference type="ARBA" id="ARBA00022741"/>
    </source>
</evidence>
<dbReference type="RefSeq" id="WP_151128210.1">
    <property type="nucleotide sequence ID" value="NZ_VZQZ01000004.1"/>
</dbReference>
<dbReference type="InterPro" id="IPR011528">
    <property type="entry name" value="NERD"/>
</dbReference>
<keyword evidence="3" id="KW-0347">Helicase</keyword>
<dbReference type="PANTHER" id="PTHR11070">
    <property type="entry name" value="UVRD / RECB / PCRA DNA HELICASE FAMILY MEMBER"/>
    <property type="match status" value="1"/>
</dbReference>
<evidence type="ECO:0000259" key="6">
    <source>
        <dbReference type="Pfam" id="PF13361"/>
    </source>
</evidence>
<dbReference type="GO" id="GO:0043138">
    <property type="term" value="F:3'-5' DNA helicase activity"/>
    <property type="evidence" value="ECO:0007669"/>
    <property type="project" value="TreeGrafter"/>
</dbReference>
<evidence type="ECO:0000259" key="5">
    <source>
        <dbReference type="Pfam" id="PF08378"/>
    </source>
</evidence>
<feature type="domain" description="UvrD-like helicase C-terminal" evidence="6">
    <location>
        <begin position="417"/>
        <end position="529"/>
    </location>
</feature>
<evidence type="ECO:0000313" key="7">
    <source>
        <dbReference type="EMBL" id="KAB0665776.1"/>
    </source>
</evidence>
<name>A0A7J4ZRP8_9BACT</name>
<reference evidence="7 8" key="1">
    <citation type="submission" date="2019-09" db="EMBL/GenBank/DDBJ databases">
        <title>Geobacter sp. Red96, a novel strain isolated from paddy soil.</title>
        <authorList>
            <person name="Xu Z."/>
            <person name="Masuda Y."/>
            <person name="Itoh H."/>
            <person name="Senoo K."/>
        </authorList>
    </citation>
    <scope>NUCLEOTIDE SEQUENCE [LARGE SCALE GENOMIC DNA]</scope>
    <source>
        <strain evidence="7 8">Red96</strain>
    </source>
</reference>
<dbReference type="InterPro" id="IPR000212">
    <property type="entry name" value="DNA_helicase_UvrD/REP"/>
</dbReference>
<dbReference type="GO" id="GO:0003677">
    <property type="term" value="F:DNA binding"/>
    <property type="evidence" value="ECO:0007669"/>
    <property type="project" value="InterPro"/>
</dbReference>
<sequence length="590" mass="66955">MATLIPALSTCLKKMTQGEKRFAGRLESKLDDDYLCWYNVPIGRSSRYPDFIILHPQRGIIVLEVKDWRVDYIQDISPTSFKLLINDAVKDEKNPFEQAHEYITEIINILKRDPQLVCAENGKLLFPWTWGVVLTNISRKVFDLHEMDNVIPSHRVICQDEMLDTIDPLVFQEQLWGMFTYHNKGMLTLPQIERVRWHLFPEIRIPYKQASLFDFQDGADITPPDIIKVMDLQQEQLARSLGEGHRVIHGVAGSGKTLILGFRAEYLAQVCSRPILILCYNKVLARRLEELMESRGLGAKVQVRHFHKWCRDQLNAFHVGLPAKGLSDDEFSDELVDAVIRAVDSKHIPAGQYDAVLIDEGHDFRPEWLKLIVQMVNPRSNSLLVLYDDAQSIYNKKKRGFSFKSVDIQATGRTTILKVNYRNTKEILDCATRFAQGLLIAQDSDDDSIPRIAPISGGESGEKPILIKLPTLKDEVDYIVAKLKEAHQQGHEWKDMAVLFRHWKPMGEEICNAMFKAGIPVSGKKTIQFSASAKSVSFLSYNSSKGLEFPLVAIPGVCFPSEGSKADEAEAQLLYVAMTRATKQLIMTGK</sequence>
<dbReference type="GO" id="GO:0000725">
    <property type="term" value="P:recombinational repair"/>
    <property type="evidence" value="ECO:0007669"/>
    <property type="project" value="TreeGrafter"/>
</dbReference>
<feature type="domain" description="NERD" evidence="5">
    <location>
        <begin position="16"/>
        <end position="111"/>
    </location>
</feature>
<accession>A0A7J4ZRP8</accession>
<evidence type="ECO:0000313" key="8">
    <source>
        <dbReference type="Proteomes" id="UP000420562"/>
    </source>
</evidence>
<keyword evidence="4" id="KW-0067">ATP-binding</keyword>
<comment type="caution">
    <text evidence="7">The sequence shown here is derived from an EMBL/GenBank/DDBJ whole genome shotgun (WGS) entry which is preliminary data.</text>
</comment>
<dbReference type="InterPro" id="IPR014017">
    <property type="entry name" value="DNA_helicase_UvrD-like_C"/>
</dbReference>
<dbReference type="InterPro" id="IPR027417">
    <property type="entry name" value="P-loop_NTPase"/>
</dbReference>
<dbReference type="AlphaFoldDB" id="A0A7J4ZRP8"/>
<dbReference type="Proteomes" id="UP000420562">
    <property type="component" value="Unassembled WGS sequence"/>
</dbReference>
<keyword evidence="1" id="KW-0547">Nucleotide-binding</keyword>
<keyword evidence="8" id="KW-1185">Reference proteome</keyword>
<feature type="domain" description="UvrD-like helicase C-terminal" evidence="6">
    <location>
        <begin position="530"/>
        <end position="588"/>
    </location>
</feature>
<organism evidence="7 8">
    <name type="scientific">Oryzomonas japonica</name>
    <dbReference type="NCBI Taxonomy" id="2603858"/>
    <lineage>
        <taxon>Bacteria</taxon>
        <taxon>Pseudomonadati</taxon>
        <taxon>Thermodesulfobacteriota</taxon>
        <taxon>Desulfuromonadia</taxon>
        <taxon>Geobacterales</taxon>
        <taxon>Geobacteraceae</taxon>
        <taxon>Oryzomonas</taxon>
    </lineage>
</organism>
<dbReference type="Pfam" id="PF13361">
    <property type="entry name" value="UvrD_C"/>
    <property type="match status" value="2"/>
</dbReference>
<keyword evidence="2" id="KW-0378">Hydrolase</keyword>
<protein>
    <submittedName>
        <fullName evidence="7">AAA family ATPase</fullName>
    </submittedName>
</protein>
<dbReference type="Pfam" id="PF08378">
    <property type="entry name" value="NERD"/>
    <property type="match status" value="1"/>
</dbReference>
<proteinExistence type="predicted"/>
<evidence type="ECO:0000256" key="4">
    <source>
        <dbReference type="ARBA" id="ARBA00022840"/>
    </source>
</evidence>
<dbReference type="PANTHER" id="PTHR11070:SF3">
    <property type="entry name" value="DNA 3'-5' HELICASE"/>
    <property type="match status" value="1"/>
</dbReference>
<dbReference type="Pfam" id="PF13245">
    <property type="entry name" value="AAA_19"/>
    <property type="match status" value="1"/>
</dbReference>
<dbReference type="GO" id="GO:0005829">
    <property type="term" value="C:cytosol"/>
    <property type="evidence" value="ECO:0007669"/>
    <property type="project" value="TreeGrafter"/>
</dbReference>
<dbReference type="Gene3D" id="3.40.50.300">
    <property type="entry name" value="P-loop containing nucleotide triphosphate hydrolases"/>
    <property type="match status" value="2"/>
</dbReference>
<dbReference type="GO" id="GO:0016787">
    <property type="term" value="F:hydrolase activity"/>
    <property type="evidence" value="ECO:0007669"/>
    <property type="project" value="UniProtKB-KW"/>
</dbReference>
<dbReference type="GO" id="GO:0005524">
    <property type="term" value="F:ATP binding"/>
    <property type="evidence" value="ECO:0007669"/>
    <property type="project" value="UniProtKB-KW"/>
</dbReference>
<dbReference type="SUPFAM" id="SSF52540">
    <property type="entry name" value="P-loop containing nucleoside triphosphate hydrolases"/>
    <property type="match status" value="1"/>
</dbReference>
<dbReference type="EMBL" id="VZQZ01000004">
    <property type="protein sequence ID" value="KAB0665776.1"/>
    <property type="molecule type" value="Genomic_DNA"/>
</dbReference>
<evidence type="ECO:0000256" key="3">
    <source>
        <dbReference type="ARBA" id="ARBA00022806"/>
    </source>
</evidence>
<evidence type="ECO:0000256" key="2">
    <source>
        <dbReference type="ARBA" id="ARBA00022801"/>
    </source>
</evidence>